<name>A0ACC0JDY6_CHOFU</name>
<comment type="caution">
    <text evidence="1">The sequence shown here is derived from an EMBL/GenBank/DDBJ whole genome shotgun (WGS) entry which is preliminary data.</text>
</comment>
<protein>
    <submittedName>
        <fullName evidence="1">Uncharacterized protein</fullName>
    </submittedName>
</protein>
<sequence>ELLPWVQALSPSGALGRGRAPSSVPPGAGDGGLVLHFLGQLVRIEQARHRHLHATLLFLGLPQREKPLLQAFPNYELCPLVSPGGMKHEMENVTAERHGDSAGLHQREDVGQDGGVHGEAGAVRGIRDHAEHMLEDVAQLCAACGCCSTFCSSRCRIWRPVSATLRMVCLNAQIIESRTNLNCAGGMLRKALKQLVFTACSSRKNSVRCSGYSSKSLLIISRVHSKTASKIFGTSDVMCPPSAQEQCKILNENLFLVPASRVRVADVGGEPWMGNVNEIDYFNEIKEGTGYGKEWIFFPDGDDIPHFVNLSLPDVLPLSRRIKMVTHGWMSSADKSVIVGIKNAYLAVKDVIVIGVDWSDTAMDLFYPAVAGETGDVGTQLGQFLKAFCTRYDVSGIGYI</sequence>
<organism evidence="1 2">
    <name type="scientific">Choristoneura fumiferana</name>
    <name type="common">Spruce budworm moth</name>
    <name type="synonym">Archips fumiferana</name>
    <dbReference type="NCBI Taxonomy" id="7141"/>
    <lineage>
        <taxon>Eukaryota</taxon>
        <taxon>Metazoa</taxon>
        <taxon>Ecdysozoa</taxon>
        <taxon>Arthropoda</taxon>
        <taxon>Hexapoda</taxon>
        <taxon>Insecta</taxon>
        <taxon>Pterygota</taxon>
        <taxon>Neoptera</taxon>
        <taxon>Endopterygota</taxon>
        <taxon>Lepidoptera</taxon>
        <taxon>Glossata</taxon>
        <taxon>Ditrysia</taxon>
        <taxon>Tortricoidea</taxon>
        <taxon>Tortricidae</taxon>
        <taxon>Tortricinae</taxon>
        <taxon>Choristoneura</taxon>
    </lineage>
</organism>
<accession>A0ACC0JDY6</accession>
<evidence type="ECO:0000313" key="1">
    <source>
        <dbReference type="EMBL" id="KAI8422299.1"/>
    </source>
</evidence>
<dbReference type="EMBL" id="CM046110">
    <property type="protein sequence ID" value="KAI8422299.1"/>
    <property type="molecule type" value="Genomic_DNA"/>
</dbReference>
<reference evidence="1 2" key="1">
    <citation type="journal article" date="2022" name="Genome Biol. Evol.">
        <title>The Spruce Budworm Genome: Reconstructing the Evolutionary History of Antifreeze Proteins.</title>
        <authorList>
            <person name="Beliveau C."/>
            <person name="Gagne P."/>
            <person name="Picq S."/>
            <person name="Vernygora O."/>
            <person name="Keeling C.I."/>
            <person name="Pinkney K."/>
            <person name="Doucet D."/>
            <person name="Wen F."/>
            <person name="Johnston J.S."/>
            <person name="Maaroufi H."/>
            <person name="Boyle B."/>
            <person name="Laroche J."/>
            <person name="Dewar K."/>
            <person name="Juretic N."/>
            <person name="Blackburn G."/>
            <person name="Nisole A."/>
            <person name="Brunet B."/>
            <person name="Brandao M."/>
            <person name="Lumley L."/>
            <person name="Duan J."/>
            <person name="Quan G."/>
            <person name="Lucarotti C.J."/>
            <person name="Roe A.D."/>
            <person name="Sperling F.A.H."/>
            <person name="Levesque R.C."/>
            <person name="Cusson M."/>
        </authorList>
    </citation>
    <scope>NUCLEOTIDE SEQUENCE [LARGE SCALE GENOMIC DNA]</scope>
    <source>
        <strain evidence="1">Glfc:IPQL:Cfum</strain>
    </source>
</reference>
<proteinExistence type="predicted"/>
<gene>
    <name evidence="1" type="ORF">MSG28_006176</name>
</gene>
<evidence type="ECO:0000313" key="2">
    <source>
        <dbReference type="Proteomes" id="UP001064048"/>
    </source>
</evidence>
<keyword evidence="2" id="KW-1185">Reference proteome</keyword>
<feature type="non-terminal residue" evidence="1">
    <location>
        <position position="1"/>
    </location>
</feature>
<dbReference type="Proteomes" id="UP001064048">
    <property type="component" value="Chromosome 10"/>
</dbReference>